<comment type="similarity">
    <text evidence="4">Belongs to the AB hydrolase superfamily. Lipase family.</text>
</comment>
<feature type="signal peptide" evidence="19">
    <location>
        <begin position="1"/>
        <end position="20"/>
    </location>
</feature>
<comment type="catalytic activity">
    <reaction evidence="1">
        <text>a triacylglycerol + H2O = a diacylglycerol + a fatty acid + H(+)</text>
        <dbReference type="Rhea" id="RHEA:12044"/>
        <dbReference type="ChEBI" id="CHEBI:15377"/>
        <dbReference type="ChEBI" id="CHEBI:15378"/>
        <dbReference type="ChEBI" id="CHEBI:17855"/>
        <dbReference type="ChEBI" id="CHEBI:18035"/>
        <dbReference type="ChEBI" id="CHEBI:28868"/>
        <dbReference type="EC" id="3.1.1.3"/>
    </reaction>
</comment>
<keyword evidence="12" id="KW-1133">Transmembrane helix</keyword>
<comment type="subcellular location">
    <subcellularLocation>
        <location evidence="3">Endosome</location>
        <location evidence="3">Multivesicular body membrane</location>
        <topology evidence="3">Single-pass type II membrane protein</topology>
    </subcellularLocation>
    <subcellularLocation>
        <location evidence="2">Prevacuolar compartment membrane</location>
        <topology evidence="2">Single-pass type II membrane protein</topology>
    </subcellularLocation>
</comment>
<accession>A0ABR3ITL6</accession>
<keyword evidence="8" id="KW-0967">Endosome</keyword>
<keyword evidence="10" id="KW-0442">Lipid degradation</keyword>
<evidence type="ECO:0000259" key="20">
    <source>
        <dbReference type="Pfam" id="PF01764"/>
    </source>
</evidence>
<dbReference type="PANTHER" id="PTHR47175">
    <property type="entry name" value="LIPASE ATG15-RELATED"/>
    <property type="match status" value="1"/>
</dbReference>
<feature type="chain" id="PRO_5046812981" description="triacylglycerol lipase" evidence="19">
    <location>
        <begin position="21"/>
        <end position="445"/>
    </location>
</feature>
<protein>
    <recommendedName>
        <fullName evidence="6">triacylglycerol lipase</fullName>
        <ecNumber evidence="6">3.1.1.3</ecNumber>
    </recommendedName>
    <alternativeName>
        <fullName evidence="18">Autophagy-related protein 15</fullName>
    </alternativeName>
</protein>
<dbReference type="Gene3D" id="3.40.50.1820">
    <property type="entry name" value="alpha/beta hydrolase"/>
    <property type="match status" value="1"/>
</dbReference>
<evidence type="ECO:0000256" key="19">
    <source>
        <dbReference type="SAM" id="SignalP"/>
    </source>
</evidence>
<evidence type="ECO:0000256" key="11">
    <source>
        <dbReference type="ARBA" id="ARBA00022968"/>
    </source>
</evidence>
<dbReference type="InterPro" id="IPR050805">
    <property type="entry name" value="ATG15_Lipase"/>
</dbReference>
<keyword evidence="22" id="KW-1185">Reference proteome</keyword>
<keyword evidence="9" id="KW-0378">Hydrolase</keyword>
<dbReference type="SUPFAM" id="SSF53474">
    <property type="entry name" value="alpha/beta-Hydrolases"/>
    <property type="match status" value="1"/>
</dbReference>
<evidence type="ECO:0000256" key="16">
    <source>
        <dbReference type="ARBA" id="ARBA00023180"/>
    </source>
</evidence>
<evidence type="ECO:0000256" key="12">
    <source>
        <dbReference type="ARBA" id="ARBA00022989"/>
    </source>
</evidence>
<keyword evidence="15" id="KW-0472">Membrane</keyword>
<dbReference type="PANTHER" id="PTHR47175:SF2">
    <property type="entry name" value="LIPASE ATG15-RELATED"/>
    <property type="match status" value="1"/>
</dbReference>
<evidence type="ECO:0000256" key="9">
    <source>
        <dbReference type="ARBA" id="ARBA00022801"/>
    </source>
</evidence>
<dbReference type="InterPro" id="IPR002921">
    <property type="entry name" value="Fungal_lipase-type"/>
</dbReference>
<keyword evidence="19" id="KW-0732">Signal</keyword>
<proteinExistence type="inferred from homology"/>
<comment type="subunit">
    <text evidence="5">Binds to both phosphatidylinositol (PI) and phosphatidylinositol 3,5-bisphosphate (PIP2).</text>
</comment>
<evidence type="ECO:0000256" key="4">
    <source>
        <dbReference type="ARBA" id="ARBA00010701"/>
    </source>
</evidence>
<evidence type="ECO:0000313" key="21">
    <source>
        <dbReference type="EMBL" id="KAL0946656.1"/>
    </source>
</evidence>
<evidence type="ECO:0000256" key="5">
    <source>
        <dbReference type="ARBA" id="ARBA00011137"/>
    </source>
</evidence>
<dbReference type="CDD" id="cd00519">
    <property type="entry name" value="Lipase_3"/>
    <property type="match status" value="1"/>
</dbReference>
<dbReference type="InterPro" id="IPR029058">
    <property type="entry name" value="AB_hydrolase_fold"/>
</dbReference>
<organism evidence="21 22">
    <name type="scientific">Hohenbuehelia grisea</name>
    <dbReference type="NCBI Taxonomy" id="104357"/>
    <lineage>
        <taxon>Eukaryota</taxon>
        <taxon>Fungi</taxon>
        <taxon>Dikarya</taxon>
        <taxon>Basidiomycota</taxon>
        <taxon>Agaricomycotina</taxon>
        <taxon>Agaricomycetes</taxon>
        <taxon>Agaricomycetidae</taxon>
        <taxon>Agaricales</taxon>
        <taxon>Pleurotineae</taxon>
        <taxon>Pleurotaceae</taxon>
        <taxon>Hohenbuehelia</taxon>
    </lineage>
</organism>
<evidence type="ECO:0000256" key="8">
    <source>
        <dbReference type="ARBA" id="ARBA00022753"/>
    </source>
</evidence>
<feature type="domain" description="Fungal lipase-type" evidence="20">
    <location>
        <begin position="223"/>
        <end position="313"/>
    </location>
</feature>
<reference evidence="22" key="1">
    <citation type="submission" date="2024-06" db="EMBL/GenBank/DDBJ databases">
        <title>Multi-omics analyses provide insights into the biosynthesis of the anticancer antibiotic pleurotin in Hohenbuehelia grisea.</title>
        <authorList>
            <person name="Weaver J.A."/>
            <person name="Alberti F."/>
        </authorList>
    </citation>
    <scope>NUCLEOTIDE SEQUENCE [LARGE SCALE GENOMIC DNA]</scope>
    <source>
        <strain evidence="22">T-177</strain>
    </source>
</reference>
<keyword evidence="13" id="KW-0072">Autophagy</keyword>
<evidence type="ECO:0000256" key="10">
    <source>
        <dbReference type="ARBA" id="ARBA00022963"/>
    </source>
</evidence>
<keyword evidence="14" id="KW-0443">Lipid metabolism</keyword>
<evidence type="ECO:0000256" key="13">
    <source>
        <dbReference type="ARBA" id="ARBA00023006"/>
    </source>
</evidence>
<evidence type="ECO:0000256" key="1">
    <source>
        <dbReference type="ARBA" id="ARBA00001024"/>
    </source>
</evidence>
<keyword evidence="16" id="KW-0325">Glycoprotein</keyword>
<evidence type="ECO:0000313" key="22">
    <source>
        <dbReference type="Proteomes" id="UP001556367"/>
    </source>
</evidence>
<evidence type="ECO:0000256" key="2">
    <source>
        <dbReference type="ARBA" id="ARBA00004270"/>
    </source>
</evidence>
<keyword evidence="7" id="KW-0812">Transmembrane</keyword>
<keyword evidence="11" id="KW-0735">Signal-anchor</keyword>
<comment type="function">
    <text evidence="17">Lipase which is essential for lysis of subvacuolar cytoplasm to vacuole targeted bodies and intravacuolar autophagic bodies. Involved in the lysis of intravacuolar multivesicular body (MVB) vesicles. The intravacuolar membrane disintegration by ATG15 is critical to life span extension.</text>
</comment>
<sequence length="445" mass="49802">MLLSTVLLIYFLSHTSPAEARILQRLTQHVVTFTQAWAASPADAQLTIRTRPTTVFRPRSVDLLQRARLRSLQYHQSEAVEWYQTEVEGPDVQDRHTLSQLARMAGNAYALPGRSNWYDIDGAWNNSFPFGWEDHANGFRGNVFLSSDNSTVVLSIKGTTVQGPTSKKDKFNDNLLFSCCCARVDFSWVFRTVCNCYAKNWRCDDTCLSDALIQDSLFYSTGVKLVNDLIFLYPSANIWLVGHSLGGALASLLGATYGFPAVAFESPGERLAATRLHLPLPPAPNSSYSSLHANRRIAPLAVTHVYHNADPIPVGACTGSLSPCAQAGYALESRCHLGKSIVYDTVNVLGWKVDVRKHVIRNVIQEVVERDITWPDPDPDGGDEAVSRWYAFWGWHRKGRKKKGDEMPQVEVPTAREEIDCVDCFKWEFGDFKDRPESEPSEPSD</sequence>
<gene>
    <name evidence="21" type="ORF">HGRIS_012850</name>
</gene>
<evidence type="ECO:0000256" key="18">
    <source>
        <dbReference type="ARBA" id="ARBA00029828"/>
    </source>
</evidence>
<evidence type="ECO:0000256" key="17">
    <source>
        <dbReference type="ARBA" id="ARBA00024663"/>
    </source>
</evidence>
<evidence type="ECO:0000256" key="15">
    <source>
        <dbReference type="ARBA" id="ARBA00023136"/>
    </source>
</evidence>
<evidence type="ECO:0000256" key="7">
    <source>
        <dbReference type="ARBA" id="ARBA00022692"/>
    </source>
</evidence>
<evidence type="ECO:0000256" key="14">
    <source>
        <dbReference type="ARBA" id="ARBA00023098"/>
    </source>
</evidence>
<evidence type="ECO:0000256" key="3">
    <source>
        <dbReference type="ARBA" id="ARBA00004343"/>
    </source>
</evidence>
<comment type="caution">
    <text evidence="21">The sequence shown here is derived from an EMBL/GenBank/DDBJ whole genome shotgun (WGS) entry which is preliminary data.</text>
</comment>
<dbReference type="Pfam" id="PF01764">
    <property type="entry name" value="Lipase_3"/>
    <property type="match status" value="1"/>
</dbReference>
<evidence type="ECO:0000256" key="6">
    <source>
        <dbReference type="ARBA" id="ARBA00013279"/>
    </source>
</evidence>
<dbReference type="EMBL" id="JASNQZ010000015">
    <property type="protein sequence ID" value="KAL0946656.1"/>
    <property type="molecule type" value="Genomic_DNA"/>
</dbReference>
<dbReference type="Proteomes" id="UP001556367">
    <property type="component" value="Unassembled WGS sequence"/>
</dbReference>
<name>A0ABR3ITL6_9AGAR</name>
<dbReference type="EC" id="3.1.1.3" evidence="6"/>